<dbReference type="RefSeq" id="WP_119757279.1">
    <property type="nucleotide sequence ID" value="NZ_CP032382.1"/>
</dbReference>
<dbReference type="Proteomes" id="UP000266183">
    <property type="component" value="Chromosome"/>
</dbReference>
<reference evidence="2" key="1">
    <citation type="submission" date="2018-09" db="EMBL/GenBank/DDBJ databases">
        <title>Chryseolinea sp. KIS68-18 isolated from soil.</title>
        <authorList>
            <person name="Weon H.-Y."/>
            <person name="Kwon S.-W."/>
            <person name="Lee S.A."/>
        </authorList>
    </citation>
    <scope>NUCLEOTIDE SEQUENCE [LARGE SCALE GENOMIC DNA]</scope>
    <source>
        <strain evidence="2">KIS68-18</strain>
    </source>
</reference>
<accession>A0A385SVR3</accession>
<dbReference type="AlphaFoldDB" id="A0A385SVR3"/>
<dbReference type="OrthoDB" id="977774at2"/>
<protein>
    <submittedName>
        <fullName evidence="1">Uncharacterized protein</fullName>
    </submittedName>
</protein>
<keyword evidence="2" id="KW-1185">Reference proteome</keyword>
<name>A0A385SVR3_9BACT</name>
<evidence type="ECO:0000313" key="1">
    <source>
        <dbReference type="EMBL" id="AYB34055.1"/>
    </source>
</evidence>
<dbReference type="KEGG" id="chk:D4L85_27285"/>
<proteinExistence type="predicted"/>
<evidence type="ECO:0000313" key="2">
    <source>
        <dbReference type="Proteomes" id="UP000266183"/>
    </source>
</evidence>
<organism evidence="1 2">
    <name type="scientific">Chryseolinea soli</name>
    <dbReference type="NCBI Taxonomy" id="2321403"/>
    <lineage>
        <taxon>Bacteria</taxon>
        <taxon>Pseudomonadati</taxon>
        <taxon>Bacteroidota</taxon>
        <taxon>Cytophagia</taxon>
        <taxon>Cytophagales</taxon>
        <taxon>Fulvivirgaceae</taxon>
        <taxon>Chryseolinea</taxon>
    </lineage>
</organism>
<dbReference type="EMBL" id="CP032382">
    <property type="protein sequence ID" value="AYB34055.1"/>
    <property type="molecule type" value="Genomic_DNA"/>
</dbReference>
<sequence>MTRFQKMLGYIFPPYKFKVQRQEWTLLLDALINNLPDDHQGLKEQRQKTNLLGLADWVLFPGFKFITTGYPGTSLDDFKKRGKNFKISGQRIFSRTLNDYTAVEFIIHDNFLAGLRIENSNYEVEEFDLKRIQSQNIEQTTIEFQPSEVDLFYAALDDNVKSKLNPDDLFDIDFNHQTFFAFYDLEDGNYLAADKKLNIYSLVHDARPMVKKLKYSLEDILVDIETKKFDKDKHLEERFKGRE</sequence>
<gene>
    <name evidence="1" type="ORF">D4L85_27285</name>
</gene>